<evidence type="ECO:0000259" key="8">
    <source>
        <dbReference type="Pfam" id="PF01061"/>
    </source>
</evidence>
<dbReference type="InterPro" id="IPR003439">
    <property type="entry name" value="ABC_transporter-like_ATP-bd"/>
</dbReference>
<feature type="transmembrane region" description="Helical" evidence="6">
    <location>
        <begin position="522"/>
        <end position="545"/>
    </location>
</feature>
<dbReference type="InterPro" id="IPR013525">
    <property type="entry name" value="ABC2_TM"/>
</dbReference>
<organism evidence="10 11">
    <name type="scientific">Gossypium trilobum</name>
    <dbReference type="NCBI Taxonomy" id="34281"/>
    <lineage>
        <taxon>Eukaryota</taxon>
        <taxon>Viridiplantae</taxon>
        <taxon>Streptophyta</taxon>
        <taxon>Embryophyta</taxon>
        <taxon>Tracheophyta</taxon>
        <taxon>Spermatophyta</taxon>
        <taxon>Magnoliopsida</taxon>
        <taxon>eudicotyledons</taxon>
        <taxon>Gunneridae</taxon>
        <taxon>Pentapetalae</taxon>
        <taxon>rosids</taxon>
        <taxon>malvids</taxon>
        <taxon>Malvales</taxon>
        <taxon>Malvaceae</taxon>
        <taxon>Malvoideae</taxon>
        <taxon>Gossypium</taxon>
    </lineage>
</organism>
<feature type="domain" description="ABC transporter" evidence="7">
    <location>
        <begin position="4"/>
        <end position="116"/>
    </location>
</feature>
<feature type="domain" description="ABC-2 type transporter transmembrane" evidence="8">
    <location>
        <begin position="261"/>
        <end position="491"/>
    </location>
</feature>
<dbReference type="GO" id="GO:0140359">
    <property type="term" value="F:ABC-type transporter activity"/>
    <property type="evidence" value="ECO:0007669"/>
    <property type="project" value="InterPro"/>
</dbReference>
<evidence type="ECO:0000256" key="2">
    <source>
        <dbReference type="ARBA" id="ARBA00022448"/>
    </source>
</evidence>
<accession>A0A7J9E8W0</accession>
<sequence>GYIEGEIRIGGYPKVQETYARISAYCEQTDIHSPMITVEESVMYSAWLRLPTEINKHQRLEFVAEVLQMIELDEIKDALVGIPHASGISPEQRKRLTIAVELVSNPSIIFMDEPTSGLDARAAAIVMRVVKNIVNTKRTIVCTIHQPSIDIFEAFDELILMKRGGQMVYSGELGQHSSRLIEYFEGIPGVPKIKENHNPATWMLEVTSTSVEAQLGIDFALIYKESHLYKRNKEIVKSQSLPAQGSEKLQFSTPFPQNGWEQLKACLWKQHLSYWRSPKYNLARLAFTISSSSFYGALLWQKGQNLHDEQDFFNIIGSTYVFIIFTGTSNCSSVLPFISTQRTIVYRERFARMYSSWAYSVAQVIIEIPYIFLEAVLFLTITYPAVNFYGSAYKVFWYFYTVFCTLLYYKYLGMMLVSLTPTYQVATIYASLFYTLLSLFSGYLMPGPVSQFYPQHISVTTSLQKFPKWWVWGYWISPSSWSLKGLLTSQYGDIKEEIVAFGEKKALNAFLDSQYGYKYQDLPIVAIVLLAFPLVFASVFAYGIAKLNYQRR</sequence>
<evidence type="ECO:0008006" key="12">
    <source>
        <dbReference type="Google" id="ProtNLM"/>
    </source>
</evidence>
<keyword evidence="5 6" id="KW-0472">Membrane</keyword>
<keyword evidence="3 6" id="KW-0812">Transmembrane</keyword>
<keyword evidence="4 6" id="KW-1133">Transmembrane helix</keyword>
<dbReference type="Proteomes" id="UP000593568">
    <property type="component" value="Unassembled WGS sequence"/>
</dbReference>
<name>A0A7J9E8W0_9ROSI</name>
<dbReference type="Pfam" id="PF19055">
    <property type="entry name" value="ABC2_membrane_7"/>
    <property type="match status" value="1"/>
</dbReference>
<dbReference type="EMBL" id="JABEZW010000007">
    <property type="protein sequence ID" value="MBA0769462.1"/>
    <property type="molecule type" value="Genomic_DNA"/>
</dbReference>
<proteinExistence type="predicted"/>
<dbReference type="SUPFAM" id="SSF52540">
    <property type="entry name" value="P-loop containing nucleoside triphosphate hydrolases"/>
    <property type="match status" value="1"/>
</dbReference>
<reference evidence="10 11" key="1">
    <citation type="journal article" date="2019" name="Genome Biol. Evol.">
        <title>Insights into the evolution of the New World diploid cottons (Gossypium, subgenus Houzingenia) based on genome sequencing.</title>
        <authorList>
            <person name="Grover C.E."/>
            <person name="Arick M.A. 2nd"/>
            <person name="Thrash A."/>
            <person name="Conover J.L."/>
            <person name="Sanders W.S."/>
            <person name="Peterson D.G."/>
            <person name="Frelichowski J.E."/>
            <person name="Scheffler J.A."/>
            <person name="Scheffler B.E."/>
            <person name="Wendel J.F."/>
        </authorList>
    </citation>
    <scope>NUCLEOTIDE SEQUENCE [LARGE SCALE GENOMIC DNA]</scope>
    <source>
        <strain evidence="10">8</strain>
        <tissue evidence="10">Leaf</tissue>
    </source>
</reference>
<dbReference type="InterPro" id="IPR027417">
    <property type="entry name" value="P-loop_NTPase"/>
</dbReference>
<dbReference type="Pfam" id="PF00005">
    <property type="entry name" value="ABC_tran"/>
    <property type="match status" value="1"/>
</dbReference>
<evidence type="ECO:0000256" key="4">
    <source>
        <dbReference type="ARBA" id="ARBA00022989"/>
    </source>
</evidence>
<evidence type="ECO:0000313" key="11">
    <source>
        <dbReference type="Proteomes" id="UP000593568"/>
    </source>
</evidence>
<feature type="transmembrane region" description="Helical" evidence="6">
    <location>
        <begin position="312"/>
        <end position="338"/>
    </location>
</feature>
<evidence type="ECO:0000256" key="3">
    <source>
        <dbReference type="ARBA" id="ARBA00022692"/>
    </source>
</evidence>
<protein>
    <recommendedName>
        <fullName evidence="12">ABC transporter domain-containing protein</fullName>
    </recommendedName>
</protein>
<dbReference type="PANTHER" id="PTHR19241">
    <property type="entry name" value="ATP-BINDING CASSETTE TRANSPORTER"/>
    <property type="match status" value="1"/>
</dbReference>
<evidence type="ECO:0000256" key="6">
    <source>
        <dbReference type="SAM" id="Phobius"/>
    </source>
</evidence>
<feature type="transmembrane region" description="Helical" evidence="6">
    <location>
        <begin position="395"/>
        <end position="413"/>
    </location>
</feature>
<feature type="non-terminal residue" evidence="10">
    <location>
        <position position="1"/>
    </location>
</feature>
<evidence type="ECO:0000259" key="9">
    <source>
        <dbReference type="Pfam" id="PF19055"/>
    </source>
</evidence>
<dbReference type="GO" id="GO:0016887">
    <property type="term" value="F:ATP hydrolysis activity"/>
    <property type="evidence" value="ECO:0007669"/>
    <property type="project" value="InterPro"/>
</dbReference>
<dbReference type="AlphaFoldDB" id="A0A7J9E8W0"/>
<dbReference type="Gene3D" id="3.40.50.300">
    <property type="entry name" value="P-loop containing nucleotide triphosphate hydrolases"/>
    <property type="match status" value="1"/>
</dbReference>
<evidence type="ECO:0000256" key="5">
    <source>
        <dbReference type="ARBA" id="ARBA00023136"/>
    </source>
</evidence>
<evidence type="ECO:0000259" key="7">
    <source>
        <dbReference type="Pfam" id="PF00005"/>
    </source>
</evidence>
<keyword evidence="11" id="KW-1185">Reference proteome</keyword>
<feature type="transmembrane region" description="Helical" evidence="6">
    <location>
        <begin position="359"/>
        <end position="383"/>
    </location>
</feature>
<dbReference type="InterPro" id="IPR043926">
    <property type="entry name" value="ABCG_dom"/>
</dbReference>
<dbReference type="Pfam" id="PF01061">
    <property type="entry name" value="ABC2_membrane"/>
    <property type="match status" value="1"/>
</dbReference>
<feature type="transmembrane region" description="Helical" evidence="6">
    <location>
        <begin position="425"/>
        <end position="445"/>
    </location>
</feature>
<evidence type="ECO:0000313" key="10">
    <source>
        <dbReference type="EMBL" id="MBA0769462.1"/>
    </source>
</evidence>
<dbReference type="GO" id="GO:0005886">
    <property type="term" value="C:plasma membrane"/>
    <property type="evidence" value="ECO:0007669"/>
    <property type="project" value="UniProtKB-ARBA"/>
</dbReference>
<comment type="subcellular location">
    <subcellularLocation>
        <location evidence="1">Membrane</location>
        <topology evidence="1">Multi-pass membrane protein</topology>
    </subcellularLocation>
</comment>
<feature type="domain" description="ABC transporter family G" evidence="9">
    <location>
        <begin position="145"/>
        <end position="207"/>
    </location>
</feature>
<keyword evidence="2" id="KW-0813">Transport</keyword>
<gene>
    <name evidence="10" type="ORF">Gotri_018191</name>
</gene>
<evidence type="ECO:0000256" key="1">
    <source>
        <dbReference type="ARBA" id="ARBA00004141"/>
    </source>
</evidence>
<dbReference type="FunFam" id="3.40.50.300:FF:002615">
    <property type="entry name" value="ABC transporter"/>
    <property type="match status" value="1"/>
</dbReference>
<dbReference type="GO" id="GO:0005524">
    <property type="term" value="F:ATP binding"/>
    <property type="evidence" value="ECO:0007669"/>
    <property type="project" value="InterPro"/>
</dbReference>
<comment type="caution">
    <text evidence="10">The sequence shown here is derived from an EMBL/GenBank/DDBJ whole genome shotgun (WGS) entry which is preliminary data.</text>
</comment>